<sequence length="113" mass="12766">MISSNSQELRIGIYVHRLHVARPSGRPKRQGQTCCIAECYFWTIAATGEFVIGKKKNMWAKRFELLHLSISRPKRDALTTRPNPQNNGDLGALTDIPCFSGWITPAVAWKRAI</sequence>
<proteinExistence type="predicted"/>
<dbReference type="Proteomes" id="UP001197328">
    <property type="component" value="Unassembled WGS sequence"/>
</dbReference>
<protein>
    <submittedName>
        <fullName evidence="1">Uncharacterized protein</fullName>
    </submittedName>
</protein>
<comment type="caution">
    <text evidence="1">The sequence shown here is derived from an EMBL/GenBank/DDBJ whole genome shotgun (WGS) entry which is preliminary data.</text>
</comment>
<name>A0ABQ7S1T0_PICAN</name>
<gene>
    <name evidence="1" type="ORF">KL940_000829</name>
</gene>
<organism evidence="1 2">
    <name type="scientific">Pichia angusta</name>
    <name type="common">Yeast</name>
    <name type="synonym">Hansenula polymorpha</name>
    <dbReference type="NCBI Taxonomy" id="870730"/>
    <lineage>
        <taxon>Eukaryota</taxon>
        <taxon>Fungi</taxon>
        <taxon>Dikarya</taxon>
        <taxon>Ascomycota</taxon>
        <taxon>Saccharomycotina</taxon>
        <taxon>Pichiomycetes</taxon>
        <taxon>Pichiales</taxon>
        <taxon>Pichiaceae</taxon>
        <taxon>Ogataea</taxon>
    </lineage>
</organism>
<evidence type="ECO:0000313" key="1">
    <source>
        <dbReference type="EMBL" id="KAG7851947.1"/>
    </source>
</evidence>
<accession>A0ABQ7S1T0</accession>
<evidence type="ECO:0000313" key="2">
    <source>
        <dbReference type="Proteomes" id="UP001197328"/>
    </source>
</evidence>
<keyword evidence="2" id="KW-1185">Reference proteome</keyword>
<dbReference type="EMBL" id="JAHLVD010000002">
    <property type="protein sequence ID" value="KAG7851947.1"/>
    <property type="molecule type" value="Genomic_DNA"/>
</dbReference>
<reference evidence="1 2" key="1">
    <citation type="journal article" date="2021" name="G3 (Bethesda)">
        <title>Genomic diversity, chromosomal rearrangements, and interspecies hybridization in the ogataea polymorpha species complex.</title>
        <authorList>
            <person name="Hanson S.J."/>
            <person name="Cinneide E.O."/>
            <person name="Salzberg L.I."/>
            <person name="Wolfe K.H."/>
            <person name="McGowan J."/>
            <person name="Fitzpatrick D.A."/>
            <person name="Matlin K."/>
        </authorList>
    </citation>
    <scope>NUCLEOTIDE SEQUENCE [LARGE SCALE GENOMIC DNA]</scope>
    <source>
        <strain evidence="1">51-138</strain>
    </source>
</reference>